<feature type="compositionally biased region" description="Low complexity" evidence="1">
    <location>
        <begin position="17"/>
        <end position="26"/>
    </location>
</feature>
<reference evidence="2 3" key="1">
    <citation type="submission" date="2024-01" db="EMBL/GenBank/DDBJ databases">
        <title>Genome assemblies of Stephania.</title>
        <authorList>
            <person name="Yang L."/>
        </authorList>
    </citation>
    <scope>NUCLEOTIDE SEQUENCE [LARGE SCALE GENOMIC DNA]</scope>
    <source>
        <strain evidence="2">JXDWG</strain>
        <tissue evidence="2">Leaf</tissue>
    </source>
</reference>
<dbReference type="AlphaFoldDB" id="A0AAP0L9W7"/>
<feature type="region of interest" description="Disordered" evidence="1">
    <location>
        <begin position="1"/>
        <end position="76"/>
    </location>
</feature>
<dbReference type="EMBL" id="JBBNAG010000001">
    <property type="protein sequence ID" value="KAK9166670.1"/>
    <property type="molecule type" value="Genomic_DNA"/>
</dbReference>
<sequence>MGNPTVIVGDSQIRSSTKAPKTAKTTEVPRTATMTTQIRSSAETEISKTQATTPSAAPKSTDSVWSCHEPVPIGEA</sequence>
<proteinExistence type="predicted"/>
<organism evidence="2 3">
    <name type="scientific">Stephania cephalantha</name>
    <dbReference type="NCBI Taxonomy" id="152367"/>
    <lineage>
        <taxon>Eukaryota</taxon>
        <taxon>Viridiplantae</taxon>
        <taxon>Streptophyta</taxon>
        <taxon>Embryophyta</taxon>
        <taxon>Tracheophyta</taxon>
        <taxon>Spermatophyta</taxon>
        <taxon>Magnoliopsida</taxon>
        <taxon>Ranunculales</taxon>
        <taxon>Menispermaceae</taxon>
        <taxon>Menispermoideae</taxon>
        <taxon>Cissampelideae</taxon>
        <taxon>Stephania</taxon>
    </lineage>
</organism>
<dbReference type="Proteomes" id="UP001419268">
    <property type="component" value="Unassembled WGS sequence"/>
</dbReference>
<keyword evidence="3" id="KW-1185">Reference proteome</keyword>
<protein>
    <submittedName>
        <fullName evidence="2">Uncharacterized protein</fullName>
    </submittedName>
</protein>
<evidence type="ECO:0000313" key="3">
    <source>
        <dbReference type="Proteomes" id="UP001419268"/>
    </source>
</evidence>
<name>A0AAP0L9W7_9MAGN</name>
<evidence type="ECO:0000256" key="1">
    <source>
        <dbReference type="SAM" id="MobiDB-lite"/>
    </source>
</evidence>
<accession>A0AAP0L9W7</accession>
<comment type="caution">
    <text evidence="2">The sequence shown here is derived from an EMBL/GenBank/DDBJ whole genome shotgun (WGS) entry which is preliminary data.</text>
</comment>
<evidence type="ECO:0000313" key="2">
    <source>
        <dbReference type="EMBL" id="KAK9166670.1"/>
    </source>
</evidence>
<gene>
    <name evidence="2" type="ORF">Scep_001861</name>
</gene>
<feature type="compositionally biased region" description="Polar residues" evidence="1">
    <location>
        <begin position="32"/>
        <end position="64"/>
    </location>
</feature>